<dbReference type="PANTHER" id="PTHR33677">
    <property type="entry name" value="TRANSCRIPTIONAL REPRESSOR FRMR-RELATED"/>
    <property type="match status" value="1"/>
</dbReference>
<dbReference type="Pfam" id="PF02583">
    <property type="entry name" value="Trns_repr_metal"/>
    <property type="match status" value="1"/>
</dbReference>
<evidence type="ECO:0000313" key="3">
    <source>
        <dbReference type="EMBL" id="PVY44369.1"/>
    </source>
</evidence>
<comment type="caution">
    <text evidence="3">The sequence shown here is derived from an EMBL/GenBank/DDBJ whole genome shotgun (WGS) entry which is preliminary data.</text>
</comment>
<gene>
    <name evidence="3" type="ORF">C8D82_107124</name>
    <name evidence="2" type="ORF">HF882_19520</name>
</gene>
<dbReference type="EMBL" id="QEKH01000007">
    <property type="protein sequence ID" value="PVY44369.1"/>
    <property type="molecule type" value="Genomic_DNA"/>
</dbReference>
<dbReference type="CDD" id="cd10154">
    <property type="entry name" value="NreA-like_DUF156"/>
    <property type="match status" value="1"/>
</dbReference>
<reference evidence="3 4" key="1">
    <citation type="submission" date="2018-04" db="EMBL/GenBank/DDBJ databases">
        <title>Genomic Encyclopedia of Type Strains, Phase IV (KMG-IV): sequencing the most valuable type-strain genomes for metagenomic binning, comparative biology and taxonomic classification.</title>
        <authorList>
            <person name="Goeker M."/>
        </authorList>
    </citation>
    <scope>NUCLEOTIDE SEQUENCE [LARGE SCALE GENOMIC DNA]</scope>
    <source>
        <strain evidence="3 4">DSM 14823</strain>
    </source>
</reference>
<dbReference type="EMBL" id="JABAEW010000058">
    <property type="protein sequence ID" value="NMD88778.1"/>
    <property type="molecule type" value="Genomic_DNA"/>
</dbReference>
<dbReference type="Proteomes" id="UP000576225">
    <property type="component" value="Unassembled WGS sequence"/>
</dbReference>
<protein>
    <submittedName>
        <fullName evidence="2">Metal-sensing transcriptional repressor</fullName>
    </submittedName>
</protein>
<name>A0A2U1B6R1_9BACT</name>
<dbReference type="OrthoDB" id="9811244at2"/>
<sequence>MAETIRHEAVIKRLKRAQGHLKSVIEMMEAGRPCMEVAQQLHAVVGALENAKVEFMESHINTCFEEAIHNPASAEQVLRDFKTITKYLK</sequence>
<dbReference type="Proteomes" id="UP000245959">
    <property type="component" value="Unassembled WGS sequence"/>
</dbReference>
<evidence type="ECO:0000313" key="5">
    <source>
        <dbReference type="Proteomes" id="UP000576225"/>
    </source>
</evidence>
<dbReference type="RefSeq" id="WP_116883369.1">
    <property type="nucleotide sequence ID" value="NZ_CABMMC010000211.1"/>
</dbReference>
<proteinExistence type="inferred from homology"/>
<accession>A0A2U1B6R1</accession>
<dbReference type="InterPro" id="IPR038390">
    <property type="entry name" value="Metal_Tscrpt_repr_sf"/>
</dbReference>
<dbReference type="Gene3D" id="1.20.58.1000">
    <property type="entry name" value="Metal-sensitive repressor, helix protomer"/>
    <property type="match status" value="1"/>
</dbReference>
<dbReference type="InterPro" id="IPR003735">
    <property type="entry name" value="Metal_Tscrpt_repr"/>
</dbReference>
<dbReference type="GO" id="GO:0046872">
    <property type="term" value="F:metal ion binding"/>
    <property type="evidence" value="ECO:0007669"/>
    <property type="project" value="InterPro"/>
</dbReference>
<evidence type="ECO:0000256" key="1">
    <source>
        <dbReference type="ARBA" id="ARBA00005260"/>
    </source>
</evidence>
<evidence type="ECO:0000313" key="2">
    <source>
        <dbReference type="EMBL" id="NMD88778.1"/>
    </source>
</evidence>
<dbReference type="AlphaFoldDB" id="A0A2U1B6R1"/>
<comment type="similarity">
    <text evidence="1">Belongs to the FrmR/RcnR family.</text>
</comment>
<evidence type="ECO:0000313" key="4">
    <source>
        <dbReference type="Proteomes" id="UP000245959"/>
    </source>
</evidence>
<keyword evidence="4" id="KW-1185">Reference proteome</keyword>
<dbReference type="GO" id="GO:0003677">
    <property type="term" value="F:DNA binding"/>
    <property type="evidence" value="ECO:0007669"/>
    <property type="project" value="InterPro"/>
</dbReference>
<reference evidence="2 5" key="2">
    <citation type="submission" date="2020-04" db="EMBL/GenBank/DDBJ databases">
        <authorList>
            <person name="Hitch T.C.A."/>
            <person name="Wylensek D."/>
            <person name="Clavel T."/>
        </authorList>
    </citation>
    <scope>NUCLEOTIDE SEQUENCE [LARGE SCALE GENOMIC DNA]</scope>
    <source>
        <strain evidence="2 5">COR2-253-APC-1A</strain>
    </source>
</reference>
<dbReference type="GeneID" id="78294677"/>
<organism evidence="3 4">
    <name type="scientific">Victivallis vadensis</name>
    <dbReference type="NCBI Taxonomy" id="172901"/>
    <lineage>
        <taxon>Bacteria</taxon>
        <taxon>Pseudomonadati</taxon>
        <taxon>Lentisphaerota</taxon>
        <taxon>Lentisphaeria</taxon>
        <taxon>Victivallales</taxon>
        <taxon>Victivallaceae</taxon>
        <taxon>Victivallis</taxon>
    </lineage>
</organism>
<dbReference type="GO" id="GO:0045892">
    <property type="term" value="P:negative regulation of DNA-templated transcription"/>
    <property type="evidence" value="ECO:0007669"/>
    <property type="project" value="UniProtKB-ARBA"/>
</dbReference>